<feature type="transmembrane region" description="Helical" evidence="7">
    <location>
        <begin position="70"/>
        <end position="95"/>
    </location>
</feature>
<dbReference type="PANTHER" id="PTHR30065:SF1">
    <property type="entry name" value="SURFACE PRESENTATION OF ANTIGENS PROTEIN SPAR"/>
    <property type="match status" value="1"/>
</dbReference>
<evidence type="ECO:0000256" key="6">
    <source>
        <dbReference type="ARBA" id="ARBA00023136"/>
    </source>
</evidence>
<feature type="transmembrane region" description="Helical" evidence="7">
    <location>
        <begin position="6"/>
        <end position="27"/>
    </location>
</feature>
<organism evidence="8 9">
    <name type="scientific">Frigoriglobus tundricola</name>
    <dbReference type="NCBI Taxonomy" id="2774151"/>
    <lineage>
        <taxon>Bacteria</taxon>
        <taxon>Pseudomonadati</taxon>
        <taxon>Planctomycetota</taxon>
        <taxon>Planctomycetia</taxon>
        <taxon>Gemmatales</taxon>
        <taxon>Gemmataceae</taxon>
        <taxon>Frigoriglobus</taxon>
    </lineage>
</organism>
<keyword evidence="4 7" id="KW-0812">Transmembrane</keyword>
<evidence type="ECO:0000256" key="2">
    <source>
        <dbReference type="ARBA" id="ARBA00009772"/>
    </source>
</evidence>
<keyword evidence="5 7" id="KW-1133">Transmembrane helix</keyword>
<dbReference type="PANTHER" id="PTHR30065">
    <property type="entry name" value="FLAGELLAR BIOSYNTHETIC PROTEIN FLIR"/>
    <property type="match status" value="1"/>
</dbReference>
<dbReference type="RefSeq" id="WP_171470411.1">
    <property type="nucleotide sequence ID" value="NZ_CP053452.2"/>
</dbReference>
<dbReference type="GO" id="GO:0006605">
    <property type="term" value="P:protein targeting"/>
    <property type="evidence" value="ECO:0007669"/>
    <property type="project" value="InterPro"/>
</dbReference>
<dbReference type="KEGG" id="ftj:FTUN_1922"/>
<reference evidence="9" key="1">
    <citation type="submission" date="2020-05" db="EMBL/GenBank/DDBJ databases">
        <title>Frigoriglobus tundricola gen. nov., sp. nov., a psychrotolerant cellulolytic planctomycete of the family Gemmataceae with two divergent copies of 16S rRNA gene.</title>
        <authorList>
            <person name="Kulichevskaya I.S."/>
            <person name="Ivanova A.A."/>
            <person name="Naumoff D.G."/>
            <person name="Beletsky A.V."/>
            <person name="Rijpstra W.I.C."/>
            <person name="Sinninghe Damste J.S."/>
            <person name="Mardanov A.V."/>
            <person name="Ravin N.V."/>
            <person name="Dedysh S.N."/>
        </authorList>
    </citation>
    <scope>NUCLEOTIDE SEQUENCE [LARGE SCALE GENOMIC DNA]</scope>
    <source>
        <strain evidence="9">PL17</strain>
    </source>
</reference>
<sequence length="253" mass="25827">MTPTAAAVYAGLLLARLGAFVAVMPLFGARTPRTVRVGLAVALVVFYLGTDPPKLAPGAPVGTVTEIESLRYALALARETVLGAAMGFAFGLFLLPARIAGEFVTTQIGLNGTPLPGLTGNDTAGPVTTAFETMAGFVFLVADGHHVVLAALHASFATFPLGGATLPDVAPAVTGLATAYEMGLLLAAPLALCLFLLAVTLAIMARAAPQLSIYSVGFSLQVLVVLFGGLFLLPEMVLTAYAITGRLGAALPF</sequence>
<comment type="similarity">
    <text evidence="2">Belongs to the FliR/MopE/SpaR family.</text>
</comment>
<keyword evidence="6 7" id="KW-0472">Membrane</keyword>
<evidence type="ECO:0000256" key="3">
    <source>
        <dbReference type="ARBA" id="ARBA00022475"/>
    </source>
</evidence>
<dbReference type="GO" id="GO:0005886">
    <property type="term" value="C:plasma membrane"/>
    <property type="evidence" value="ECO:0007669"/>
    <property type="project" value="UniProtKB-SubCell"/>
</dbReference>
<name>A0A6M5YN70_9BACT</name>
<dbReference type="PRINTS" id="PR00953">
    <property type="entry name" value="TYPE3IMRPROT"/>
</dbReference>
<accession>A0A6M5YN70</accession>
<feature type="transmembrane region" description="Helical" evidence="7">
    <location>
        <begin position="211"/>
        <end position="233"/>
    </location>
</feature>
<evidence type="ECO:0000313" key="8">
    <source>
        <dbReference type="EMBL" id="QJW94402.1"/>
    </source>
</evidence>
<comment type="subcellular location">
    <subcellularLocation>
        <location evidence="1">Cell membrane</location>
        <topology evidence="1">Multi-pass membrane protein</topology>
    </subcellularLocation>
</comment>
<dbReference type="Proteomes" id="UP000503447">
    <property type="component" value="Chromosome"/>
</dbReference>
<evidence type="ECO:0000313" key="9">
    <source>
        <dbReference type="Proteomes" id="UP000503447"/>
    </source>
</evidence>
<evidence type="ECO:0008006" key="10">
    <source>
        <dbReference type="Google" id="ProtNLM"/>
    </source>
</evidence>
<dbReference type="EMBL" id="CP053452">
    <property type="protein sequence ID" value="QJW94402.1"/>
    <property type="molecule type" value="Genomic_DNA"/>
</dbReference>
<proteinExistence type="inferred from homology"/>
<keyword evidence="3" id="KW-1003">Cell membrane</keyword>
<dbReference type="InterPro" id="IPR002010">
    <property type="entry name" value="T3SS_IM_R"/>
</dbReference>
<feature type="transmembrane region" description="Helical" evidence="7">
    <location>
        <begin position="184"/>
        <end position="205"/>
    </location>
</feature>
<keyword evidence="9" id="KW-1185">Reference proteome</keyword>
<gene>
    <name evidence="8" type="ORF">FTUN_1922</name>
</gene>
<dbReference type="AlphaFoldDB" id="A0A6M5YN70"/>
<evidence type="ECO:0000256" key="1">
    <source>
        <dbReference type="ARBA" id="ARBA00004651"/>
    </source>
</evidence>
<dbReference type="Pfam" id="PF01311">
    <property type="entry name" value="Bac_export_1"/>
    <property type="match status" value="1"/>
</dbReference>
<evidence type="ECO:0000256" key="5">
    <source>
        <dbReference type="ARBA" id="ARBA00022989"/>
    </source>
</evidence>
<evidence type="ECO:0000256" key="4">
    <source>
        <dbReference type="ARBA" id="ARBA00022692"/>
    </source>
</evidence>
<evidence type="ECO:0000256" key="7">
    <source>
        <dbReference type="SAM" id="Phobius"/>
    </source>
</evidence>
<protein>
    <recommendedName>
        <fullName evidence="10">Flagellar biosynthesis protein FliR</fullName>
    </recommendedName>
</protein>